<keyword evidence="1" id="KW-1133">Transmembrane helix</keyword>
<dbReference type="Proteomes" id="UP000375525">
    <property type="component" value="Unassembled WGS sequence"/>
</dbReference>
<gene>
    <name evidence="2" type="ORF">PS880_04477</name>
</gene>
<accession>A0A5E7NB55</accession>
<keyword evidence="1" id="KW-0812">Transmembrane</keyword>
<name>A0A5E7NB55_PSEFL</name>
<feature type="transmembrane region" description="Helical" evidence="1">
    <location>
        <begin position="37"/>
        <end position="57"/>
    </location>
</feature>
<dbReference type="EMBL" id="CABVIH010000024">
    <property type="protein sequence ID" value="VVP33807.1"/>
    <property type="molecule type" value="Genomic_DNA"/>
</dbReference>
<organism evidence="2 3">
    <name type="scientific">Pseudomonas fluorescens</name>
    <dbReference type="NCBI Taxonomy" id="294"/>
    <lineage>
        <taxon>Bacteria</taxon>
        <taxon>Pseudomonadati</taxon>
        <taxon>Pseudomonadota</taxon>
        <taxon>Gammaproteobacteria</taxon>
        <taxon>Pseudomonadales</taxon>
        <taxon>Pseudomonadaceae</taxon>
        <taxon>Pseudomonas</taxon>
    </lineage>
</organism>
<proteinExistence type="predicted"/>
<reference evidence="2 3" key="1">
    <citation type="submission" date="2019-09" db="EMBL/GenBank/DDBJ databases">
        <authorList>
            <person name="Chandra G."/>
            <person name="Truman W A."/>
        </authorList>
    </citation>
    <scope>NUCLEOTIDE SEQUENCE [LARGE SCALE GENOMIC DNA]</scope>
    <source>
        <strain evidence="2">PS880</strain>
    </source>
</reference>
<feature type="transmembrane region" description="Helical" evidence="1">
    <location>
        <begin position="12"/>
        <end position="31"/>
    </location>
</feature>
<protein>
    <submittedName>
        <fullName evidence="2">Uncharacterized protein</fullName>
    </submittedName>
</protein>
<evidence type="ECO:0000313" key="2">
    <source>
        <dbReference type="EMBL" id="VVP33807.1"/>
    </source>
</evidence>
<sequence length="64" mass="6754">MKKSNSPFAPTISLWQHSVTMVGIGGSVFVWPSPWGILILLGAVVGGAVVEGVFHAFESRSLAE</sequence>
<keyword evidence="1" id="KW-0472">Membrane</keyword>
<dbReference type="AlphaFoldDB" id="A0A5E7NB55"/>
<evidence type="ECO:0000256" key="1">
    <source>
        <dbReference type="SAM" id="Phobius"/>
    </source>
</evidence>
<evidence type="ECO:0000313" key="3">
    <source>
        <dbReference type="Proteomes" id="UP000375525"/>
    </source>
</evidence>